<gene>
    <name evidence="1" type="ORF">F5148DRAFT_1153687</name>
</gene>
<dbReference type="Proteomes" id="UP001207468">
    <property type="component" value="Unassembled WGS sequence"/>
</dbReference>
<reference evidence="1" key="1">
    <citation type="submission" date="2021-03" db="EMBL/GenBank/DDBJ databases">
        <title>Evolutionary priming and transition to the ectomycorrhizal habit in an iconic lineage of mushroom-forming fungi: is preadaptation a requirement?</title>
        <authorList>
            <consortium name="DOE Joint Genome Institute"/>
            <person name="Looney B.P."/>
            <person name="Miyauchi S."/>
            <person name="Morin E."/>
            <person name="Drula E."/>
            <person name="Courty P.E."/>
            <person name="Chicoki N."/>
            <person name="Fauchery L."/>
            <person name="Kohler A."/>
            <person name="Kuo A."/>
            <person name="LaButti K."/>
            <person name="Pangilinan J."/>
            <person name="Lipzen A."/>
            <person name="Riley R."/>
            <person name="Andreopoulos W."/>
            <person name="He G."/>
            <person name="Johnson J."/>
            <person name="Barry K.W."/>
            <person name="Grigoriev I.V."/>
            <person name="Nagy L."/>
            <person name="Hibbett D."/>
            <person name="Henrissat B."/>
            <person name="Matheny P.B."/>
            <person name="Labbe J."/>
            <person name="Martin A.F."/>
        </authorList>
    </citation>
    <scope>NUCLEOTIDE SEQUENCE</scope>
    <source>
        <strain evidence="1">BPL698</strain>
    </source>
</reference>
<sequence length="403" mass="44923">MAVSRVGITTLPEHGTTGVRDRDGHLANLAGGNTSQGIFILDLSKHNCFPQFGVLPSHIRNIVVVHSRFRMRNIGGSNTETIPGADDSGDFCGSAPLLRQLVLDHCPFPGIPKLLLSATHLCHLDLREIPDLGYFSPQALGAALSVMSRLAALRVEFQLPRYPTSRPPLPLTRSVLPSLTRLVFEGVHEYLEDLLAQIEAPLLNKLRIIFFMDPQFVIPQLHRLINFAESFKKCHTAFVYTSYDAIRFAAFRETHQFPELSFDIRWGVLGRPLSLLAQVCSSSLHLLSTLVQLDIVVPVLSFPQSLWVLNNTRWLELLDPFTAVKDLRLSDQVAPHVCQALEELSEEGAPALQNIFLQGLESLEPVPNFIERVVAARRLSGHPVTVYPWEGRGNYDESTGMIF</sequence>
<protein>
    <submittedName>
        <fullName evidence="1">Uncharacterized protein</fullName>
    </submittedName>
</protein>
<name>A0ACC0TT49_9AGAM</name>
<dbReference type="EMBL" id="JAGFNK010000644">
    <property type="protein sequence ID" value="KAI9445775.1"/>
    <property type="molecule type" value="Genomic_DNA"/>
</dbReference>
<keyword evidence="2" id="KW-1185">Reference proteome</keyword>
<evidence type="ECO:0000313" key="2">
    <source>
        <dbReference type="Proteomes" id="UP001207468"/>
    </source>
</evidence>
<accession>A0ACC0TT49</accession>
<evidence type="ECO:0000313" key="1">
    <source>
        <dbReference type="EMBL" id="KAI9445775.1"/>
    </source>
</evidence>
<comment type="caution">
    <text evidence="1">The sequence shown here is derived from an EMBL/GenBank/DDBJ whole genome shotgun (WGS) entry which is preliminary data.</text>
</comment>
<proteinExistence type="predicted"/>
<organism evidence="1 2">
    <name type="scientific">Russula earlei</name>
    <dbReference type="NCBI Taxonomy" id="71964"/>
    <lineage>
        <taxon>Eukaryota</taxon>
        <taxon>Fungi</taxon>
        <taxon>Dikarya</taxon>
        <taxon>Basidiomycota</taxon>
        <taxon>Agaricomycotina</taxon>
        <taxon>Agaricomycetes</taxon>
        <taxon>Russulales</taxon>
        <taxon>Russulaceae</taxon>
        <taxon>Russula</taxon>
    </lineage>
</organism>